<dbReference type="AlphaFoldDB" id="A0A0V0HP98"/>
<name>A0A0V0HP98_SOLCH</name>
<evidence type="ECO:0000313" key="1">
    <source>
        <dbReference type="EMBL" id="JAP21944.1"/>
    </source>
</evidence>
<dbReference type="EMBL" id="GEDG01017127">
    <property type="protein sequence ID" value="JAP21944.1"/>
    <property type="molecule type" value="Transcribed_RNA"/>
</dbReference>
<protein>
    <submittedName>
        <fullName evidence="1">Putative ovule protein</fullName>
    </submittedName>
</protein>
<proteinExistence type="predicted"/>
<accession>A0A0V0HP98</accession>
<reference evidence="1" key="1">
    <citation type="submission" date="2015-12" db="EMBL/GenBank/DDBJ databases">
        <title>Gene expression during late stages of embryo sac development: a critical building block for successful pollen-pistil interactions.</title>
        <authorList>
            <person name="Liu Y."/>
            <person name="Joly V."/>
            <person name="Sabar M."/>
            <person name="Matton D.P."/>
        </authorList>
    </citation>
    <scope>NUCLEOTIDE SEQUENCE</scope>
</reference>
<sequence>MKRHLNAQGQLQDSPCARISAPFHSWQRTALNTLLTKRTRDSNLLPSVLLIGKGLNRMHNRS</sequence>
<organism evidence="1">
    <name type="scientific">Solanum chacoense</name>
    <name type="common">Chaco potato</name>
    <dbReference type="NCBI Taxonomy" id="4108"/>
    <lineage>
        <taxon>Eukaryota</taxon>
        <taxon>Viridiplantae</taxon>
        <taxon>Streptophyta</taxon>
        <taxon>Embryophyta</taxon>
        <taxon>Tracheophyta</taxon>
        <taxon>Spermatophyta</taxon>
        <taxon>Magnoliopsida</taxon>
        <taxon>eudicotyledons</taxon>
        <taxon>Gunneridae</taxon>
        <taxon>Pentapetalae</taxon>
        <taxon>asterids</taxon>
        <taxon>lamiids</taxon>
        <taxon>Solanales</taxon>
        <taxon>Solanaceae</taxon>
        <taxon>Solanoideae</taxon>
        <taxon>Solaneae</taxon>
        <taxon>Solanum</taxon>
    </lineage>
</organism>